<organism evidence="1 2">
    <name type="scientific">Dubosiella muris</name>
    <dbReference type="NCBI Taxonomy" id="3038133"/>
    <lineage>
        <taxon>Bacteria</taxon>
        <taxon>Bacillati</taxon>
        <taxon>Bacillota</taxon>
        <taxon>Erysipelotrichia</taxon>
        <taxon>Erysipelotrichales</taxon>
        <taxon>Erysipelotrichaceae</taxon>
        <taxon>Dubosiella</taxon>
    </lineage>
</organism>
<keyword evidence="2" id="KW-1185">Reference proteome</keyword>
<protein>
    <submittedName>
        <fullName evidence="1">Uncharacterized protein</fullName>
    </submittedName>
</protein>
<dbReference type="EMBL" id="SRYG01000007">
    <property type="protein sequence ID" value="TGY66395.1"/>
    <property type="molecule type" value="Genomic_DNA"/>
</dbReference>
<name>A0AC61R858_9FIRM</name>
<evidence type="ECO:0000313" key="1">
    <source>
        <dbReference type="EMBL" id="TGY66395.1"/>
    </source>
</evidence>
<reference evidence="1" key="1">
    <citation type="submission" date="2019-04" db="EMBL/GenBank/DDBJ databases">
        <title>Microbes associate with the intestines of laboratory mice.</title>
        <authorList>
            <person name="Navarre W."/>
            <person name="Wong E."/>
            <person name="Huang K."/>
            <person name="Tropini C."/>
            <person name="Ng K."/>
            <person name="Yu B."/>
        </authorList>
    </citation>
    <scope>NUCLEOTIDE SEQUENCE</scope>
    <source>
        <strain evidence="1">NM09_H32</strain>
    </source>
</reference>
<proteinExistence type="predicted"/>
<comment type="caution">
    <text evidence="1">The sequence shown here is derived from an EMBL/GenBank/DDBJ whole genome shotgun (WGS) entry which is preliminary data.</text>
</comment>
<dbReference type="Proteomes" id="UP000308836">
    <property type="component" value="Unassembled WGS sequence"/>
</dbReference>
<gene>
    <name evidence="1" type="ORF">E5336_04875</name>
</gene>
<sequence length="168" mass="19805">MKAIIFLDIDGVLAPKKMFSPYEPDPFLKERLVKAKNDPGIGRLPDTLVNQIFHHFDPESCGLIRMLCQAYDAKLVITSSWRLFYNEEQLRAIINIFDLGAYMIGATRPGLPRYQVIREYIDEHDVKRYVVVDDLNMSRQFPNHFVLASYRFESEQYEQTKRLLSWQR</sequence>
<evidence type="ECO:0000313" key="2">
    <source>
        <dbReference type="Proteomes" id="UP000308836"/>
    </source>
</evidence>
<accession>A0AC61R858</accession>